<dbReference type="Proteomes" id="UP001221302">
    <property type="component" value="Unassembled WGS sequence"/>
</dbReference>
<dbReference type="Pfam" id="PF01738">
    <property type="entry name" value="DLH"/>
    <property type="match status" value="1"/>
</dbReference>
<proteinExistence type="predicted"/>
<feature type="domain" description="Dienelactone hydrolase" evidence="2">
    <location>
        <begin position="93"/>
        <end position="198"/>
    </location>
</feature>
<name>A0AAE3P0L0_9BACT</name>
<dbReference type="InterPro" id="IPR029058">
    <property type="entry name" value="AB_hydrolase_fold"/>
</dbReference>
<dbReference type="PANTHER" id="PTHR43037:SF1">
    <property type="entry name" value="BLL1128 PROTEIN"/>
    <property type="match status" value="1"/>
</dbReference>
<dbReference type="InterPro" id="IPR050955">
    <property type="entry name" value="Plant_Biomass_Hydrol_Est"/>
</dbReference>
<protein>
    <submittedName>
        <fullName evidence="3">Prolyl oligopeptidase family serine peptidase</fullName>
    </submittedName>
</protein>
<dbReference type="SUPFAM" id="SSF53474">
    <property type="entry name" value="alpha/beta-Hydrolases"/>
    <property type="match status" value="1"/>
</dbReference>
<gene>
    <name evidence="3" type="ORF">P0M35_04915</name>
</gene>
<comment type="caution">
    <text evidence="3">The sequence shown here is derived from an EMBL/GenBank/DDBJ whole genome shotgun (WGS) entry which is preliminary data.</text>
</comment>
<reference evidence="3" key="1">
    <citation type="submission" date="2023-03" db="EMBL/GenBank/DDBJ databases">
        <title>Stygiobacter electus gen. nov., sp. nov., facultatively anaerobic thermotolerant bacterium of the class Ignavibacteria from a well of Yessentuki mineral water deposit.</title>
        <authorList>
            <person name="Podosokorskaya O.A."/>
            <person name="Elcheninov A.G."/>
            <person name="Petrova N.F."/>
            <person name="Zavarzina D.G."/>
            <person name="Kublanov I.V."/>
            <person name="Merkel A.Y."/>
        </authorList>
    </citation>
    <scope>NUCLEOTIDE SEQUENCE</scope>
    <source>
        <strain evidence="3">09-Me</strain>
    </source>
</reference>
<evidence type="ECO:0000313" key="3">
    <source>
        <dbReference type="EMBL" id="MDF1611482.1"/>
    </source>
</evidence>
<dbReference type="PANTHER" id="PTHR43037">
    <property type="entry name" value="UNNAMED PRODUCT-RELATED"/>
    <property type="match status" value="1"/>
</dbReference>
<dbReference type="GO" id="GO:0016787">
    <property type="term" value="F:hydrolase activity"/>
    <property type="evidence" value="ECO:0007669"/>
    <property type="project" value="InterPro"/>
</dbReference>
<keyword evidence="1" id="KW-0732">Signal</keyword>
<dbReference type="AlphaFoldDB" id="A0AAE3P0L0"/>
<sequence length="223" mass="25204">MIKNSETKQIPKTFIGKYEKPVKLNYLLYLPKDYEQKEKHPLMLFLHGAGERGDNLDLVKVHGPARLVNEGKDFPFIIVSPQCPLNKRWEPADLIALLDYIIANYKVDENRIYVTGLSMGGNGTWKLAAEIPERLAGIIPICGWGDPFAAAMMGKLPVWVFHGAKDVVVPISSSEAMVESIKRAGGDVKFTIYPEANHDSWTETYNNPEIYEWLLSQSLDKRK</sequence>
<dbReference type="Gene3D" id="3.40.50.1820">
    <property type="entry name" value="alpha/beta hydrolase"/>
    <property type="match status" value="1"/>
</dbReference>
<evidence type="ECO:0000259" key="2">
    <source>
        <dbReference type="Pfam" id="PF01738"/>
    </source>
</evidence>
<dbReference type="EMBL" id="JARGDL010000004">
    <property type="protein sequence ID" value="MDF1611482.1"/>
    <property type="molecule type" value="Genomic_DNA"/>
</dbReference>
<evidence type="ECO:0000256" key="1">
    <source>
        <dbReference type="ARBA" id="ARBA00022729"/>
    </source>
</evidence>
<dbReference type="RefSeq" id="WP_321535249.1">
    <property type="nucleotide sequence ID" value="NZ_JARGDL010000004.1"/>
</dbReference>
<evidence type="ECO:0000313" key="4">
    <source>
        <dbReference type="Proteomes" id="UP001221302"/>
    </source>
</evidence>
<dbReference type="InterPro" id="IPR002925">
    <property type="entry name" value="Dienelactn_hydro"/>
</dbReference>
<organism evidence="3 4">
    <name type="scientific">Stygiobacter electus</name>
    <dbReference type="NCBI Taxonomy" id="3032292"/>
    <lineage>
        <taxon>Bacteria</taxon>
        <taxon>Pseudomonadati</taxon>
        <taxon>Ignavibacteriota</taxon>
        <taxon>Ignavibacteria</taxon>
        <taxon>Ignavibacteriales</taxon>
        <taxon>Melioribacteraceae</taxon>
        <taxon>Stygiobacter</taxon>
    </lineage>
</organism>
<keyword evidence="4" id="KW-1185">Reference proteome</keyword>
<accession>A0AAE3P0L0</accession>